<dbReference type="PhylomeDB" id="A0A0G4EP65"/>
<keyword evidence="3" id="KW-1185">Reference proteome</keyword>
<dbReference type="VEuPathDB" id="CryptoDB:Vbra_2927"/>
<gene>
    <name evidence="2" type="ORF">Vbra_2927</name>
</gene>
<dbReference type="EMBL" id="CDMY01000275">
    <property type="protein sequence ID" value="CEL99219.1"/>
    <property type="molecule type" value="Genomic_DNA"/>
</dbReference>
<dbReference type="OrthoDB" id="663146at2759"/>
<dbReference type="OMA" id="HTHYRDE"/>
<dbReference type="Pfam" id="PF01833">
    <property type="entry name" value="TIG"/>
    <property type="match status" value="1"/>
</dbReference>
<dbReference type="InterPro" id="IPR002909">
    <property type="entry name" value="IPT_dom"/>
</dbReference>
<dbReference type="Gene3D" id="2.60.40.10">
    <property type="entry name" value="Immunoglobulins"/>
    <property type="match status" value="1"/>
</dbReference>
<dbReference type="Gene3D" id="2.120.10.30">
    <property type="entry name" value="TolB, C-terminal domain"/>
    <property type="match status" value="1"/>
</dbReference>
<evidence type="ECO:0000313" key="3">
    <source>
        <dbReference type="Proteomes" id="UP000041254"/>
    </source>
</evidence>
<protein>
    <recommendedName>
        <fullName evidence="1">IPT/TIG domain-containing protein</fullName>
    </recommendedName>
</protein>
<proteinExistence type="predicted"/>
<feature type="domain" description="IPT/TIG" evidence="1">
    <location>
        <begin position="305"/>
        <end position="392"/>
    </location>
</feature>
<dbReference type="InParanoid" id="A0A0G4EP65"/>
<accession>A0A0G4EP65</accession>
<dbReference type="InterPro" id="IPR011042">
    <property type="entry name" value="6-blade_b-propeller_TolB-like"/>
</dbReference>
<name>A0A0G4EP65_VITBC</name>
<sequence length="972" mass="106596">MRIGFAADNAGDFELIVAFMGPDFETRFMAVTGRGVNKGEPHYLHPVLDLPPGGYVVDYDGDGKESLLLMGHFSHTHEPKMSVEKWTYSVNGQVVSSGVDKDITEEYDTGVYTVQLTIEDGEAKTLADTGSVAVVPIDKIPGCAAFLYKPPSSQLSGFFEAPMDGFNLKIGGTTLEPKWIGSSLDNGCEFKPDGRTNNIMGSPFKQDVILRAKGTLKVNDGMKNNKGEVPITVNAEPAVQTMLWVDGKPFALGKGNAEAELANGAHQFEISWLIKDPASKPLSLHTNGEAAAIDEISHSQQEYTPFINRISPTKGHVSGGQKITIEGAGFMNPDAVKRGASLLFGKTPVDYLTDTRVLKASGTEIVYEIPPGEEGELSVSVKTPHGVSNKKRFGYSSRVPPALKWTNQTILLTLDSEAPLKRKRGRKFNGSLTQGEWGPDCRLYMSDIGGGIRALERTSNDDIDEENLIEITTTMEKYPGHAITGFGFDPFGDPDDPEIYVAHAPMFQWGGDCFSQENDTAEFLGVLSKLKGPPDFKHHEVVLDGLPMSNHDHGLNGISFDNSGNLYFPIGAMTNIGWPACILGGLPESHYSAAIIKVELRNPKRSKTLEWVDYFTRELIGNPNQLVADTYDVAPWVTGVYPHSFGFRNAYDTVYTTKGQLWASSNGWNEGYGLAINGPPESGCTFDGWDKSSFASPDRGINPFWKGEKKCRPVLEEDWTDPDRIFQTFSNAYHGLPNAARARNMKDDRQWYVKDADAPHDPPRFHQGYPWESSTNGIAEFRGNCFAGAMRGDLLGAKWSGWIWRVDIPYLDEEEGDDVTISKLEGAEVGGLEVVYGPGCSILTLDYTHNNLKHIMADDEDANSNSGPTAFDITPWRGNYRFAQKIVIGGYNLNGQGETKPPMHRKANKLVIDGVECSITSQSDTRIEGVVPAVESPAHVEELVDVVLHFNDGTESVLLDSWLWADPGDAIN</sequence>
<dbReference type="CDD" id="cd00102">
    <property type="entry name" value="IPT"/>
    <property type="match status" value="1"/>
</dbReference>
<dbReference type="Proteomes" id="UP000041254">
    <property type="component" value="Unassembled WGS sequence"/>
</dbReference>
<reference evidence="2 3" key="1">
    <citation type="submission" date="2014-11" db="EMBL/GenBank/DDBJ databases">
        <authorList>
            <person name="Zhu J."/>
            <person name="Qi W."/>
            <person name="Song R."/>
        </authorList>
    </citation>
    <scope>NUCLEOTIDE SEQUENCE [LARGE SCALE GENOMIC DNA]</scope>
</reference>
<dbReference type="SUPFAM" id="SSF81296">
    <property type="entry name" value="E set domains"/>
    <property type="match status" value="2"/>
</dbReference>
<organism evidence="2 3">
    <name type="scientific">Vitrella brassicaformis (strain CCMP3155)</name>
    <dbReference type="NCBI Taxonomy" id="1169540"/>
    <lineage>
        <taxon>Eukaryota</taxon>
        <taxon>Sar</taxon>
        <taxon>Alveolata</taxon>
        <taxon>Colpodellida</taxon>
        <taxon>Vitrellaceae</taxon>
        <taxon>Vitrella</taxon>
    </lineage>
</organism>
<evidence type="ECO:0000259" key="1">
    <source>
        <dbReference type="Pfam" id="PF01833"/>
    </source>
</evidence>
<dbReference type="AlphaFoldDB" id="A0A0G4EP65"/>
<evidence type="ECO:0000313" key="2">
    <source>
        <dbReference type="EMBL" id="CEL99219.1"/>
    </source>
</evidence>
<dbReference type="InterPro" id="IPR014756">
    <property type="entry name" value="Ig_E-set"/>
</dbReference>
<dbReference type="InterPro" id="IPR013783">
    <property type="entry name" value="Ig-like_fold"/>
</dbReference>